<name>A0ABV5F676_9FLAO</name>
<proteinExistence type="predicted"/>
<keyword evidence="1" id="KW-0812">Transmembrane</keyword>
<sequence length="112" mass="12243">MISFAILLVVIGFYLLYTTSEKMDAPKLLGFENQLVQHKSASKIAGLILLILSCILTINVFGLGAGIFLFLINLMTVASLIVLLAPLKLFNAKMLFICMALCVAVEFLVHIP</sequence>
<evidence type="ECO:0008006" key="4">
    <source>
        <dbReference type="Google" id="ProtNLM"/>
    </source>
</evidence>
<evidence type="ECO:0000313" key="2">
    <source>
        <dbReference type="EMBL" id="MFB9054905.1"/>
    </source>
</evidence>
<gene>
    <name evidence="2" type="ORF">ACFFVB_17610</name>
</gene>
<keyword evidence="1" id="KW-1133">Transmembrane helix</keyword>
<dbReference type="EMBL" id="JBHMEZ010000032">
    <property type="protein sequence ID" value="MFB9054905.1"/>
    <property type="molecule type" value="Genomic_DNA"/>
</dbReference>
<evidence type="ECO:0000313" key="3">
    <source>
        <dbReference type="Proteomes" id="UP001589605"/>
    </source>
</evidence>
<dbReference type="Proteomes" id="UP001589605">
    <property type="component" value="Unassembled WGS sequence"/>
</dbReference>
<keyword evidence="1" id="KW-0472">Membrane</keyword>
<feature type="transmembrane region" description="Helical" evidence="1">
    <location>
        <begin position="44"/>
        <end position="61"/>
    </location>
</feature>
<reference evidence="2 3" key="1">
    <citation type="submission" date="2024-09" db="EMBL/GenBank/DDBJ databases">
        <authorList>
            <person name="Sun Q."/>
            <person name="Mori K."/>
        </authorList>
    </citation>
    <scope>NUCLEOTIDE SEQUENCE [LARGE SCALE GENOMIC DNA]</scope>
    <source>
        <strain evidence="2 3">CECT 8286</strain>
    </source>
</reference>
<evidence type="ECO:0000256" key="1">
    <source>
        <dbReference type="SAM" id="Phobius"/>
    </source>
</evidence>
<protein>
    <recommendedName>
        <fullName evidence="4">DUF3325 domain-containing protein</fullName>
    </recommendedName>
</protein>
<feature type="transmembrane region" description="Helical" evidence="1">
    <location>
        <begin position="68"/>
        <end position="87"/>
    </location>
</feature>
<organism evidence="2 3">
    <name type="scientific">Formosa undariae</name>
    <dbReference type="NCBI Taxonomy" id="1325436"/>
    <lineage>
        <taxon>Bacteria</taxon>
        <taxon>Pseudomonadati</taxon>
        <taxon>Bacteroidota</taxon>
        <taxon>Flavobacteriia</taxon>
        <taxon>Flavobacteriales</taxon>
        <taxon>Flavobacteriaceae</taxon>
        <taxon>Formosa</taxon>
    </lineage>
</organism>
<keyword evidence="3" id="KW-1185">Reference proteome</keyword>
<comment type="caution">
    <text evidence="2">The sequence shown here is derived from an EMBL/GenBank/DDBJ whole genome shotgun (WGS) entry which is preliminary data.</text>
</comment>
<accession>A0ABV5F676</accession>
<feature type="transmembrane region" description="Helical" evidence="1">
    <location>
        <begin position="93"/>
        <end position="111"/>
    </location>
</feature>
<dbReference type="RefSeq" id="WP_382384541.1">
    <property type="nucleotide sequence ID" value="NZ_JBHMEZ010000032.1"/>
</dbReference>